<dbReference type="SUPFAM" id="SSF101898">
    <property type="entry name" value="NHL repeat"/>
    <property type="match status" value="1"/>
</dbReference>
<gene>
    <name evidence="5" type="ORF">MGAL_10B046614</name>
    <name evidence="4" type="ORF">MGAL_10B069416</name>
</gene>
<reference evidence="5" key="1">
    <citation type="submission" date="2018-11" db="EMBL/GenBank/DDBJ databases">
        <authorList>
            <person name="Alioto T."/>
            <person name="Alioto T."/>
        </authorList>
    </citation>
    <scope>NUCLEOTIDE SEQUENCE</scope>
</reference>
<keyword evidence="6" id="KW-1185">Reference proteome</keyword>
<dbReference type="EMBL" id="UYJE01001570">
    <property type="protein sequence ID" value="VDI03211.1"/>
    <property type="molecule type" value="Genomic_DNA"/>
</dbReference>
<evidence type="ECO:0000313" key="4">
    <source>
        <dbReference type="EMBL" id="VDI03211.1"/>
    </source>
</evidence>
<organism evidence="5 6">
    <name type="scientific">Mytilus galloprovincialis</name>
    <name type="common">Mediterranean mussel</name>
    <dbReference type="NCBI Taxonomy" id="29158"/>
    <lineage>
        <taxon>Eukaryota</taxon>
        <taxon>Metazoa</taxon>
        <taxon>Spiralia</taxon>
        <taxon>Lophotrochozoa</taxon>
        <taxon>Mollusca</taxon>
        <taxon>Bivalvia</taxon>
        <taxon>Autobranchia</taxon>
        <taxon>Pteriomorphia</taxon>
        <taxon>Mytilida</taxon>
        <taxon>Mytiloidea</taxon>
        <taxon>Mytilidae</taxon>
        <taxon>Mytilinae</taxon>
        <taxon>Mytilus</taxon>
    </lineage>
</organism>
<keyword evidence="1" id="KW-0863">Zinc-finger</keyword>
<name>A0A8B6HQJ1_MYTGA</name>
<sequence>MASEKTFNCGPCDYKHETQTAVKWCTDCTEALCLTCFEAHKSFKVSRNHNIISIEDMDALKGIMLDISEVQRCEQHDKPSEYFCNLHDDVVCIECIQTKHCQCTGWLPISEAADGVKSSVTKEIISTDLEDVVRNVEELIDNHETERINNQNACINLKDEASKLVQSIIQKVKNLEAEFVKTVDLQHKEISSNIGSRILELQCKLQKVKELKGRMSAFEGYASDTHMFLGIRKISTELCDSIEEIKSVTENPIVVMKELQIADSVTSFLSEVSLIGHVKNDRTHIAFKTTTLQKIQSHVSVSVSNPIEDMKIQNIVKIDVSKGSKLVSALVLSNKQLIFKRDDSDKFDIYTTDGMFVRYQSEADNVKYMTVIDSERVAYSREKSRVVSIFNMQTQQTEKKITFNETCYGVSYDSSTHILYTVGRTAIFYVDLLDDRLRISTVKLNVHSVFHLSVKEDKLYYADTTSNTVNCCYINGEEIWSFKNELMKFPNGITTDRYGNAYVTCTKSNNVLVISADGRQYTEILNASNGIEEPRAIFYDKMENRLLACNTLNGQALLCTFQ</sequence>
<dbReference type="SUPFAM" id="SSF57845">
    <property type="entry name" value="B-box zinc-binding domain"/>
    <property type="match status" value="1"/>
</dbReference>
<evidence type="ECO:0000313" key="6">
    <source>
        <dbReference type="Proteomes" id="UP000596742"/>
    </source>
</evidence>
<dbReference type="InterPro" id="IPR000315">
    <property type="entry name" value="Znf_B-box"/>
</dbReference>
<evidence type="ECO:0000256" key="2">
    <source>
        <dbReference type="SAM" id="Coils"/>
    </source>
</evidence>
<dbReference type="AlphaFoldDB" id="A0A8B6HQJ1"/>
<dbReference type="PANTHER" id="PTHR25462">
    <property type="entry name" value="BONUS, ISOFORM C-RELATED"/>
    <property type="match status" value="1"/>
</dbReference>
<dbReference type="GO" id="GO:0061630">
    <property type="term" value="F:ubiquitin protein ligase activity"/>
    <property type="evidence" value="ECO:0007669"/>
    <property type="project" value="TreeGrafter"/>
</dbReference>
<proteinExistence type="predicted"/>
<dbReference type="InterPro" id="IPR011042">
    <property type="entry name" value="6-blade_b-propeller_TolB-like"/>
</dbReference>
<dbReference type="InterPro" id="IPR047153">
    <property type="entry name" value="TRIM45/56/19-like"/>
</dbReference>
<keyword evidence="1" id="KW-0479">Metal-binding</keyword>
<comment type="caution">
    <text evidence="5">The sequence shown here is derived from an EMBL/GenBank/DDBJ whole genome shotgun (WGS) entry which is preliminary data.</text>
</comment>
<dbReference type="OrthoDB" id="6100019at2759"/>
<keyword evidence="1" id="KW-0862">Zinc</keyword>
<dbReference type="PROSITE" id="PS50119">
    <property type="entry name" value="ZF_BBOX"/>
    <property type="match status" value="1"/>
</dbReference>
<keyword evidence="2" id="KW-0175">Coiled coil</keyword>
<evidence type="ECO:0000259" key="3">
    <source>
        <dbReference type="PROSITE" id="PS50119"/>
    </source>
</evidence>
<dbReference type="CDD" id="cd19757">
    <property type="entry name" value="Bbox1"/>
    <property type="match status" value="1"/>
</dbReference>
<dbReference type="Gene3D" id="3.30.160.60">
    <property type="entry name" value="Classic Zinc Finger"/>
    <property type="match status" value="1"/>
</dbReference>
<dbReference type="Proteomes" id="UP000596742">
    <property type="component" value="Unassembled WGS sequence"/>
</dbReference>
<accession>A0A8B6HQJ1</accession>
<dbReference type="EMBL" id="UYJE01010383">
    <property type="protein sequence ID" value="VDI82730.1"/>
    <property type="molecule type" value="Genomic_DNA"/>
</dbReference>
<dbReference type="GO" id="GO:0008270">
    <property type="term" value="F:zinc ion binding"/>
    <property type="evidence" value="ECO:0007669"/>
    <property type="project" value="UniProtKB-KW"/>
</dbReference>
<protein>
    <recommendedName>
        <fullName evidence="3">B box-type domain-containing protein</fullName>
    </recommendedName>
</protein>
<feature type="domain" description="B box-type" evidence="3">
    <location>
        <begin position="4"/>
        <end position="54"/>
    </location>
</feature>
<evidence type="ECO:0000313" key="5">
    <source>
        <dbReference type="EMBL" id="VDI82730.1"/>
    </source>
</evidence>
<feature type="coiled-coil region" evidence="2">
    <location>
        <begin position="126"/>
        <end position="178"/>
    </location>
</feature>
<dbReference type="Gene3D" id="2.120.10.30">
    <property type="entry name" value="TolB, C-terminal domain"/>
    <property type="match status" value="1"/>
</dbReference>
<evidence type="ECO:0000256" key="1">
    <source>
        <dbReference type="PROSITE-ProRule" id="PRU00024"/>
    </source>
</evidence>
<dbReference type="PANTHER" id="PTHR25462:SF296">
    <property type="entry name" value="MEIOTIC P26, ISOFORM F"/>
    <property type="match status" value="1"/>
</dbReference>